<dbReference type="PANTHER" id="PTHR32004:SF1">
    <property type="entry name" value="TRNA LIGASE"/>
    <property type="match status" value="1"/>
</dbReference>
<reference evidence="3" key="2">
    <citation type="submission" date="2013-04" db="EMBL/GenBank/DDBJ databases">
        <title>Genomic mechanisms accounting for the adaptation to parasitism in nematode-trapping fungi.</title>
        <authorList>
            <person name="Ahren D.G."/>
        </authorList>
    </citation>
    <scope>NUCLEOTIDE SEQUENCE [LARGE SCALE GENOMIC DNA]</scope>
    <source>
        <strain evidence="3">CBS 200.50</strain>
    </source>
</reference>
<dbReference type="OrthoDB" id="5359296at2759"/>
<dbReference type="HOGENOM" id="CLU_1660689_0_0_1"/>
<gene>
    <name evidence="2" type="ORF">H072_5862</name>
</gene>
<organism evidence="2 3">
    <name type="scientific">Dactylellina haptotyla (strain CBS 200.50)</name>
    <name type="common">Nematode-trapping fungus</name>
    <name type="synonym">Monacrosporium haptotylum</name>
    <dbReference type="NCBI Taxonomy" id="1284197"/>
    <lineage>
        <taxon>Eukaryota</taxon>
        <taxon>Fungi</taxon>
        <taxon>Dikarya</taxon>
        <taxon>Ascomycota</taxon>
        <taxon>Pezizomycotina</taxon>
        <taxon>Orbiliomycetes</taxon>
        <taxon>Orbiliales</taxon>
        <taxon>Orbiliaceae</taxon>
        <taxon>Dactylellina</taxon>
    </lineage>
</organism>
<comment type="caution">
    <text evidence="2">The sequence shown here is derived from an EMBL/GenBank/DDBJ whole genome shotgun (WGS) entry which is preliminary data.</text>
</comment>
<dbReference type="GO" id="GO:0005634">
    <property type="term" value="C:nucleus"/>
    <property type="evidence" value="ECO:0007669"/>
    <property type="project" value="TreeGrafter"/>
</dbReference>
<dbReference type="PANTHER" id="PTHR32004">
    <property type="entry name" value="TRNA LIGASE"/>
    <property type="match status" value="1"/>
</dbReference>
<dbReference type="GO" id="GO:0005524">
    <property type="term" value="F:ATP binding"/>
    <property type="evidence" value="ECO:0007669"/>
    <property type="project" value="InterPro"/>
</dbReference>
<feature type="domain" description="tRNA ligase phosphodiesterase" evidence="1">
    <location>
        <begin position="4"/>
        <end position="153"/>
    </location>
</feature>
<dbReference type="EMBL" id="AQGS01000423">
    <property type="protein sequence ID" value="EPS40321.1"/>
    <property type="molecule type" value="Genomic_DNA"/>
</dbReference>
<keyword evidence="3" id="KW-1185">Reference proteome</keyword>
<dbReference type="GO" id="GO:0003972">
    <property type="term" value="F:RNA ligase (ATP) activity"/>
    <property type="evidence" value="ECO:0007669"/>
    <property type="project" value="InterPro"/>
</dbReference>
<sequence>MSPQDVLGNLEETFASNIPLFFKQLQSTDRVQRDFHVTLIHVTDSKAHSDLWRYYEDMISNGSKLIEVSVQMNHIVWDNKLMAVDVTIDPERKSGFRWLSTNEVTHMTIGTANKGVKPVESNRLLATWESKGSILGVDETRISAIAIHSSIIVGTLQAF</sequence>
<name>S8AGR5_DACHA</name>
<reference evidence="2 3" key="1">
    <citation type="journal article" date="2013" name="PLoS Genet.">
        <title>Genomic mechanisms accounting for the adaptation to parasitism in nematode-trapping fungi.</title>
        <authorList>
            <person name="Meerupati T."/>
            <person name="Andersson K.M."/>
            <person name="Friman E."/>
            <person name="Kumar D."/>
            <person name="Tunlid A."/>
            <person name="Ahren D."/>
        </authorList>
    </citation>
    <scope>NUCLEOTIDE SEQUENCE [LARGE SCALE GENOMIC DNA]</scope>
    <source>
        <strain evidence="2 3">CBS 200.50</strain>
    </source>
</reference>
<evidence type="ECO:0000313" key="2">
    <source>
        <dbReference type="EMBL" id="EPS40321.1"/>
    </source>
</evidence>
<protein>
    <recommendedName>
        <fullName evidence="1">tRNA ligase phosphodiesterase domain-containing protein</fullName>
    </recommendedName>
</protein>
<dbReference type="InterPro" id="IPR015965">
    <property type="entry name" value="tRNA_lig_PDEase"/>
</dbReference>
<dbReference type="Pfam" id="PF08302">
    <property type="entry name" value="tRNA_lig_CPD"/>
    <property type="match status" value="1"/>
</dbReference>
<dbReference type="Proteomes" id="UP000015100">
    <property type="component" value="Unassembled WGS sequence"/>
</dbReference>
<dbReference type="AlphaFoldDB" id="S8AGR5"/>
<dbReference type="GO" id="GO:0006388">
    <property type="term" value="P:tRNA splicing, via endonucleolytic cleavage and ligation"/>
    <property type="evidence" value="ECO:0007669"/>
    <property type="project" value="InterPro"/>
</dbReference>
<evidence type="ECO:0000313" key="3">
    <source>
        <dbReference type="Proteomes" id="UP000015100"/>
    </source>
</evidence>
<evidence type="ECO:0000259" key="1">
    <source>
        <dbReference type="Pfam" id="PF08302"/>
    </source>
</evidence>
<accession>S8AGR5</accession>
<proteinExistence type="predicted"/>